<sequence length="97" mass="10573">MKLTEINRKNKVEKSKNLKAGDNGYRSRDFNVAWICGQQDAAYKSVGTIEEDIELTGSKVAGVVVAADAEKMFGTGALVDQTTSLTSCVRVYLLRKA</sequence>
<organism evidence="1 2">
    <name type="scientific">Rhamnella rubrinervis</name>
    <dbReference type="NCBI Taxonomy" id="2594499"/>
    <lineage>
        <taxon>Eukaryota</taxon>
        <taxon>Viridiplantae</taxon>
        <taxon>Streptophyta</taxon>
        <taxon>Embryophyta</taxon>
        <taxon>Tracheophyta</taxon>
        <taxon>Spermatophyta</taxon>
        <taxon>Magnoliopsida</taxon>
        <taxon>eudicotyledons</taxon>
        <taxon>Gunneridae</taxon>
        <taxon>Pentapetalae</taxon>
        <taxon>rosids</taxon>
        <taxon>fabids</taxon>
        <taxon>Rosales</taxon>
        <taxon>Rhamnaceae</taxon>
        <taxon>rhamnoid group</taxon>
        <taxon>Rhamneae</taxon>
        <taxon>Rhamnella</taxon>
    </lineage>
</organism>
<comment type="caution">
    <text evidence="1">The sequence shown here is derived from an EMBL/GenBank/DDBJ whole genome shotgun (WGS) entry which is preliminary data.</text>
</comment>
<dbReference type="EMBL" id="VOIH02000001">
    <property type="protein sequence ID" value="KAF3457740.1"/>
    <property type="molecule type" value="Genomic_DNA"/>
</dbReference>
<reference evidence="1" key="1">
    <citation type="submission" date="2020-03" db="EMBL/GenBank/DDBJ databases">
        <title>A high-quality chromosome-level genome assembly of a woody plant with both climbing and erect habits, Rhamnella rubrinervis.</title>
        <authorList>
            <person name="Lu Z."/>
            <person name="Yang Y."/>
            <person name="Zhu X."/>
            <person name="Sun Y."/>
        </authorList>
    </citation>
    <scope>NUCLEOTIDE SEQUENCE</scope>
    <source>
        <strain evidence="1">BYM</strain>
        <tissue evidence="1">Leaf</tissue>
    </source>
</reference>
<accession>A0A8K0HTH9</accession>
<keyword evidence="2" id="KW-1185">Reference proteome</keyword>
<proteinExistence type="predicted"/>
<evidence type="ECO:0000313" key="1">
    <source>
        <dbReference type="EMBL" id="KAF3457740.1"/>
    </source>
</evidence>
<gene>
    <name evidence="1" type="ORF">FNV43_RR02399</name>
</gene>
<dbReference type="Proteomes" id="UP000796880">
    <property type="component" value="Unassembled WGS sequence"/>
</dbReference>
<evidence type="ECO:0000313" key="2">
    <source>
        <dbReference type="Proteomes" id="UP000796880"/>
    </source>
</evidence>
<name>A0A8K0HTH9_9ROSA</name>
<protein>
    <submittedName>
        <fullName evidence="1">Uncharacterized protein</fullName>
    </submittedName>
</protein>
<dbReference type="AlphaFoldDB" id="A0A8K0HTH9"/>